<evidence type="ECO:0000313" key="1">
    <source>
        <dbReference type="EMBL" id="KAI3702630.1"/>
    </source>
</evidence>
<evidence type="ECO:0000313" key="2">
    <source>
        <dbReference type="Proteomes" id="UP001055879"/>
    </source>
</evidence>
<dbReference type="Proteomes" id="UP001055879">
    <property type="component" value="Linkage Group LG09"/>
</dbReference>
<sequence>MVQHTQLPNTSSDSSLHSTTSEHLLPLFFLRSIHHFFFSPELVYSSGVIHDSDCPYRHTKFNQKGPEEGTHVKISLSELEEVHLTIQSRWK</sequence>
<reference evidence="1 2" key="2">
    <citation type="journal article" date="2022" name="Mol. Ecol. Resour.">
        <title>The genomes of chicory, endive, great burdock and yacon provide insights into Asteraceae paleo-polyploidization history and plant inulin production.</title>
        <authorList>
            <person name="Fan W."/>
            <person name="Wang S."/>
            <person name="Wang H."/>
            <person name="Wang A."/>
            <person name="Jiang F."/>
            <person name="Liu H."/>
            <person name="Zhao H."/>
            <person name="Xu D."/>
            <person name="Zhang Y."/>
        </authorList>
    </citation>
    <scope>NUCLEOTIDE SEQUENCE [LARGE SCALE GENOMIC DNA]</scope>
    <source>
        <strain evidence="2">cv. Niubang</strain>
    </source>
</reference>
<dbReference type="EMBL" id="CM042055">
    <property type="protein sequence ID" value="KAI3702630.1"/>
    <property type="molecule type" value="Genomic_DNA"/>
</dbReference>
<organism evidence="1 2">
    <name type="scientific">Arctium lappa</name>
    <name type="common">Greater burdock</name>
    <name type="synonym">Lappa major</name>
    <dbReference type="NCBI Taxonomy" id="4217"/>
    <lineage>
        <taxon>Eukaryota</taxon>
        <taxon>Viridiplantae</taxon>
        <taxon>Streptophyta</taxon>
        <taxon>Embryophyta</taxon>
        <taxon>Tracheophyta</taxon>
        <taxon>Spermatophyta</taxon>
        <taxon>Magnoliopsida</taxon>
        <taxon>eudicotyledons</taxon>
        <taxon>Gunneridae</taxon>
        <taxon>Pentapetalae</taxon>
        <taxon>asterids</taxon>
        <taxon>campanulids</taxon>
        <taxon>Asterales</taxon>
        <taxon>Asteraceae</taxon>
        <taxon>Carduoideae</taxon>
        <taxon>Cardueae</taxon>
        <taxon>Arctiinae</taxon>
        <taxon>Arctium</taxon>
    </lineage>
</organism>
<gene>
    <name evidence="1" type="ORF">L6452_28378</name>
</gene>
<proteinExistence type="predicted"/>
<name>A0ACB8ZZ23_ARCLA</name>
<accession>A0ACB8ZZ23</accession>
<reference evidence="2" key="1">
    <citation type="journal article" date="2022" name="Mol. Ecol. Resour.">
        <title>The genomes of chicory, endive, great burdock and yacon provide insights into Asteraceae palaeo-polyploidization history and plant inulin production.</title>
        <authorList>
            <person name="Fan W."/>
            <person name="Wang S."/>
            <person name="Wang H."/>
            <person name="Wang A."/>
            <person name="Jiang F."/>
            <person name="Liu H."/>
            <person name="Zhao H."/>
            <person name="Xu D."/>
            <person name="Zhang Y."/>
        </authorList>
    </citation>
    <scope>NUCLEOTIDE SEQUENCE [LARGE SCALE GENOMIC DNA]</scope>
    <source>
        <strain evidence="2">cv. Niubang</strain>
    </source>
</reference>
<keyword evidence="2" id="KW-1185">Reference proteome</keyword>
<comment type="caution">
    <text evidence="1">The sequence shown here is derived from an EMBL/GenBank/DDBJ whole genome shotgun (WGS) entry which is preliminary data.</text>
</comment>
<protein>
    <submittedName>
        <fullName evidence="1">Uncharacterized protein</fullName>
    </submittedName>
</protein>